<dbReference type="Proteomes" id="UP000554482">
    <property type="component" value="Unassembled WGS sequence"/>
</dbReference>
<proteinExistence type="predicted"/>
<feature type="non-terminal residue" evidence="1">
    <location>
        <position position="1"/>
    </location>
</feature>
<organism evidence="1 2">
    <name type="scientific">Thalictrum thalictroides</name>
    <name type="common">Rue-anemone</name>
    <name type="synonym">Anemone thalictroides</name>
    <dbReference type="NCBI Taxonomy" id="46969"/>
    <lineage>
        <taxon>Eukaryota</taxon>
        <taxon>Viridiplantae</taxon>
        <taxon>Streptophyta</taxon>
        <taxon>Embryophyta</taxon>
        <taxon>Tracheophyta</taxon>
        <taxon>Spermatophyta</taxon>
        <taxon>Magnoliopsida</taxon>
        <taxon>Ranunculales</taxon>
        <taxon>Ranunculaceae</taxon>
        <taxon>Thalictroideae</taxon>
        <taxon>Thalictrum</taxon>
    </lineage>
</organism>
<comment type="caution">
    <text evidence="1">The sequence shown here is derived from an EMBL/GenBank/DDBJ whole genome shotgun (WGS) entry which is preliminary data.</text>
</comment>
<gene>
    <name evidence="1" type="ORF">FRX31_027107</name>
</gene>
<dbReference type="EMBL" id="JABWDY010033600">
    <property type="protein sequence ID" value="KAF5183305.1"/>
    <property type="molecule type" value="Genomic_DNA"/>
</dbReference>
<sequence length="76" mass="8614">GNPKDQCSVLTDLHYFRHSDRPAVQKLVFHNQVKAVCTYLMRLLRVLFIKTKQIIGGLNAYDADAALQTSRLGLQN</sequence>
<evidence type="ECO:0000313" key="1">
    <source>
        <dbReference type="EMBL" id="KAF5183305.1"/>
    </source>
</evidence>
<reference evidence="1 2" key="1">
    <citation type="submission" date="2020-06" db="EMBL/GenBank/DDBJ databases">
        <title>Transcriptomic and genomic resources for Thalictrum thalictroides and T. hernandezii: Facilitating candidate gene discovery in an emerging model plant lineage.</title>
        <authorList>
            <person name="Arias T."/>
            <person name="Riano-Pachon D.M."/>
            <person name="Di Stilio V.S."/>
        </authorList>
    </citation>
    <scope>NUCLEOTIDE SEQUENCE [LARGE SCALE GENOMIC DNA]</scope>
    <source>
        <strain evidence="2">cv. WT478/WT964</strain>
        <tissue evidence="1">Leaves</tissue>
    </source>
</reference>
<keyword evidence="2" id="KW-1185">Reference proteome</keyword>
<dbReference type="AlphaFoldDB" id="A0A7J6VGH0"/>
<accession>A0A7J6VGH0</accession>
<protein>
    <submittedName>
        <fullName evidence="1">Uncharacterized protein</fullName>
    </submittedName>
</protein>
<name>A0A7J6VGH0_THATH</name>
<evidence type="ECO:0000313" key="2">
    <source>
        <dbReference type="Proteomes" id="UP000554482"/>
    </source>
</evidence>